<evidence type="ECO:0000256" key="1">
    <source>
        <dbReference type="SAM" id="MobiDB-lite"/>
    </source>
</evidence>
<evidence type="ECO:0000313" key="2">
    <source>
        <dbReference type="EMBL" id="EAS06154.1"/>
    </source>
</evidence>
<organism evidence="2 3">
    <name type="scientific">Tetrahymena thermophila (strain SB210)</name>
    <dbReference type="NCBI Taxonomy" id="312017"/>
    <lineage>
        <taxon>Eukaryota</taxon>
        <taxon>Sar</taxon>
        <taxon>Alveolata</taxon>
        <taxon>Ciliophora</taxon>
        <taxon>Intramacronucleata</taxon>
        <taxon>Oligohymenophorea</taxon>
        <taxon>Hymenostomatida</taxon>
        <taxon>Tetrahymenina</taxon>
        <taxon>Tetrahymenidae</taxon>
        <taxon>Tetrahymena</taxon>
    </lineage>
</organism>
<name>I7MAU3_TETTS</name>
<protein>
    <submittedName>
        <fullName evidence="2">Uncharacterized protein</fullName>
    </submittedName>
</protein>
<dbReference type="RefSeq" id="XP_001026399.1">
    <property type="nucleotide sequence ID" value="XM_001026399.1"/>
</dbReference>
<feature type="compositionally biased region" description="Basic and acidic residues" evidence="1">
    <location>
        <begin position="140"/>
        <end position="150"/>
    </location>
</feature>
<reference evidence="3" key="1">
    <citation type="journal article" date="2006" name="PLoS Biol.">
        <title>Macronuclear genome sequence of the ciliate Tetrahymena thermophila, a model eukaryote.</title>
        <authorList>
            <person name="Eisen J.A."/>
            <person name="Coyne R.S."/>
            <person name="Wu M."/>
            <person name="Wu D."/>
            <person name="Thiagarajan M."/>
            <person name="Wortman J.R."/>
            <person name="Badger J.H."/>
            <person name="Ren Q."/>
            <person name="Amedeo P."/>
            <person name="Jones K.M."/>
            <person name="Tallon L.J."/>
            <person name="Delcher A.L."/>
            <person name="Salzberg S.L."/>
            <person name="Silva J.C."/>
            <person name="Haas B.J."/>
            <person name="Majoros W.H."/>
            <person name="Farzad M."/>
            <person name="Carlton J.M."/>
            <person name="Smith R.K. Jr."/>
            <person name="Garg J."/>
            <person name="Pearlman R.E."/>
            <person name="Karrer K.M."/>
            <person name="Sun L."/>
            <person name="Manning G."/>
            <person name="Elde N.C."/>
            <person name="Turkewitz A.P."/>
            <person name="Asai D.J."/>
            <person name="Wilkes D.E."/>
            <person name="Wang Y."/>
            <person name="Cai H."/>
            <person name="Collins K."/>
            <person name="Stewart B.A."/>
            <person name="Lee S.R."/>
            <person name="Wilamowska K."/>
            <person name="Weinberg Z."/>
            <person name="Ruzzo W.L."/>
            <person name="Wloga D."/>
            <person name="Gaertig J."/>
            <person name="Frankel J."/>
            <person name="Tsao C.-C."/>
            <person name="Gorovsky M.A."/>
            <person name="Keeling P.J."/>
            <person name="Waller R.F."/>
            <person name="Patron N.J."/>
            <person name="Cherry J.M."/>
            <person name="Stover N.A."/>
            <person name="Krieger C.J."/>
            <person name="del Toro C."/>
            <person name="Ryder H.F."/>
            <person name="Williamson S.C."/>
            <person name="Barbeau R.A."/>
            <person name="Hamilton E.P."/>
            <person name="Orias E."/>
        </authorList>
    </citation>
    <scope>NUCLEOTIDE SEQUENCE [LARGE SCALE GENOMIC DNA]</scope>
    <source>
        <strain evidence="3">SB210</strain>
    </source>
</reference>
<dbReference type="InParanoid" id="I7MAU3"/>
<evidence type="ECO:0000313" key="3">
    <source>
        <dbReference type="Proteomes" id="UP000009168"/>
    </source>
</evidence>
<keyword evidence="3" id="KW-1185">Reference proteome</keyword>
<gene>
    <name evidence="2" type="ORF">TTHERM_00670780</name>
</gene>
<dbReference type="KEGG" id="tet:TTHERM_00670780"/>
<dbReference type="AlphaFoldDB" id="I7MAU3"/>
<dbReference type="Proteomes" id="UP000009168">
    <property type="component" value="Unassembled WGS sequence"/>
</dbReference>
<sequence>MMKQSKKVPLNLKLMVKNQANFQENEVIGQIDSEQDLQICENKNTIQEFNENEISEESPILLKCKENNEAAPKNNIKNELLTSSYFFQGQKQQQVNQNQNQDVQNNSNNVVSVPKQRFVRRQFQQKEGQSSQGMNGRIFKNFDKSQTRQEQTDNFMKKSIRSSANLANQNEINLFKNDILANVVECSISTQNIKQKQKNQIKINPAYKLDEKFIELMKSNKNDMNGEHFDEKVVSQFKSQQSIEDHIHTFCTVKHVHKQYQVISKTQNDLDMLKRSMIFKAGNYLDKKIQSSELLPESEQQNLIQLYHQNIQSSMEDCLQSNSSLKNNMPVSVSAKVIQNNFMETENTQETNQNFAKLKNECFISEKMQLQANPSNENTQCCTPPQKLQLSSDVECPNDKDQESEPKINLEAKQEKKQFESQKIQQNRSLKSLSQKQYCVTFTDIQNVKNSTKEYANLFKGAPIQQIQNIQMIKDSDENFSKLQNSQNFRIRSTLKRDNLKFQDSSLGNQISKSSKDIFSCSYQNIEKINQNDDNQEDFELFNYLSCHLIPEQIESNCSLDKACYDIQQKNFIVRKIKVDEVQPKSNNKLDITNQYKYARSSSSQHINRNLLPKKYQIQLKDQKN</sequence>
<proteinExistence type="predicted"/>
<dbReference type="EMBL" id="GG662308">
    <property type="protein sequence ID" value="EAS06154.1"/>
    <property type="molecule type" value="Genomic_DNA"/>
</dbReference>
<accession>I7MAU3</accession>
<feature type="region of interest" description="Disordered" evidence="1">
    <location>
        <begin position="125"/>
        <end position="150"/>
    </location>
</feature>
<dbReference type="GeneID" id="7833357"/>
<dbReference type="HOGENOM" id="CLU_437766_0_0_1"/>